<dbReference type="Proteomes" id="UP000619743">
    <property type="component" value="Unassembled WGS sequence"/>
</dbReference>
<name>A0A8J2U4T7_9GAMM</name>
<dbReference type="Pfam" id="PF13377">
    <property type="entry name" value="Peripla_BP_3"/>
    <property type="match status" value="1"/>
</dbReference>
<dbReference type="InterPro" id="IPR035919">
    <property type="entry name" value="EAL_sf"/>
</dbReference>
<feature type="domain" description="GGDEF" evidence="7">
    <location>
        <begin position="606"/>
        <end position="739"/>
    </location>
</feature>
<feature type="domain" description="PAC" evidence="5">
    <location>
        <begin position="524"/>
        <end position="576"/>
    </location>
</feature>
<dbReference type="SUPFAM" id="SSF141868">
    <property type="entry name" value="EAL domain-like"/>
    <property type="match status" value="1"/>
</dbReference>
<dbReference type="CDD" id="cd01948">
    <property type="entry name" value="EAL"/>
    <property type="match status" value="1"/>
</dbReference>
<reference evidence="9" key="1">
    <citation type="journal article" date="2019" name="Int. J. Syst. Evol. Microbiol.">
        <title>The Global Catalogue of Microorganisms (GCM) 10K type strain sequencing project: providing services to taxonomists for standard genome sequencing and annotation.</title>
        <authorList>
            <consortium name="The Broad Institute Genomics Platform"/>
            <consortium name="The Broad Institute Genome Sequencing Center for Infectious Disease"/>
            <person name="Wu L."/>
            <person name="Ma J."/>
        </authorList>
    </citation>
    <scope>NUCLEOTIDE SEQUENCE [LARGE SCALE GENOMIC DNA]</scope>
    <source>
        <strain evidence="9">CGMCC 1.10130</strain>
    </source>
</reference>
<dbReference type="InterPro" id="IPR035965">
    <property type="entry name" value="PAS-like_dom_sf"/>
</dbReference>
<proteinExistence type="predicted"/>
<dbReference type="PANTHER" id="PTHR44757:SF2">
    <property type="entry name" value="BIOFILM ARCHITECTURE MAINTENANCE PROTEIN MBAA"/>
    <property type="match status" value="1"/>
</dbReference>
<evidence type="ECO:0000313" key="9">
    <source>
        <dbReference type="Proteomes" id="UP000619743"/>
    </source>
</evidence>
<sequence length="1010" mass="113401">MGGSTIRSVAVFTQVAHGYYHGDLCRELLTIARELNIRIQLIVTGAYSDFDNELSLNHVDAVIVVRDAISSRLLQTIQSRKLPLVCIGSDHAHHDVDSVLIDNEDGITQAFTSLHEQGHRQFTFVGNLSTSDIKQRYDTFRHCQSAYGIEQQPSDAIDVGSISFYGGEQAANRLIQMNPMPTAVLCANDLVAIGLIGQLKQLGWRIPQDIAVVGFDGSHIAAAHRPTISTINQDYFATADAAFELLLARHQLPQKPVEHRLIETEFLAAQSSDLAERPVADEHIASDGELAIRSLQAYFSVHESLRSSLAEFVSLNHQFGEFMRFACLAEWSGTDEHNHYLKIIEMYGDFDALDVERYPGACNCLPENFPPHSLTDKFCQPASQVLTVPIRLRGELWGALTFAARFTPANKLDLYHQFVELVAQLSHRIERDLLEQLANRHGKITDRLQRRLQSVAQTATGGLWEWDLNEDTVQWNERALELFGFNQAEQPVCQQQSFYHYMSEPDIAIVKRRVEAHVNHGMPFSVNFRIQCQDGSIRWFAATGEAIVDAHGYAKRMLGTIKDVTDKRKNNQRFQMAASYDATTGLPNRSMISDQIAQQLSAAPEQPVAVLQIGLDRFKHLNDRFGHEVGDKLLQHVANLLKKGLRESDFFARFSGDEFICLCLVDNQRQAVMMANRLINIIEQPLQATFGVDFYVTASAGIALYPDHADTPANLLRNADMAMQQAKKSGRNQSVLFKQSLRLEHNVRARIDHELRKAIVKNELSLVFQPQISTVYGELVGVEALLRWQSSELGTVSPAEFIPMAEENGQIVELGLWVIKNACLVLRQWQHNQRRPINMSVNVSAGQLTDPNFLKNVTEIINATGVDPTGLTVEITESTAISEMDNVRNLLEQLSGLGIRIALDDFGTGFSSISLLRQLPFDSIKIDRSFLSNLTRESQDWYIVKAIQDLASALGHEVVAEGVETNQQLSLTRELQCDVVQGYVFSRPLPLNELEARYFLPQNRKIRRIS</sequence>
<keyword evidence="2" id="KW-0238">DNA-binding</keyword>
<dbReference type="Pfam" id="PF00990">
    <property type="entry name" value="GGDEF"/>
    <property type="match status" value="1"/>
</dbReference>
<organism evidence="8 9">
    <name type="scientific">Neiella marina</name>
    <dbReference type="NCBI Taxonomy" id="508461"/>
    <lineage>
        <taxon>Bacteria</taxon>
        <taxon>Pseudomonadati</taxon>
        <taxon>Pseudomonadota</taxon>
        <taxon>Gammaproteobacteria</taxon>
        <taxon>Alteromonadales</taxon>
        <taxon>Echinimonadaceae</taxon>
        <taxon>Neiella</taxon>
    </lineage>
</organism>
<dbReference type="InterPro" id="IPR000014">
    <property type="entry name" value="PAS"/>
</dbReference>
<feature type="domain" description="EAL" evidence="6">
    <location>
        <begin position="748"/>
        <end position="1002"/>
    </location>
</feature>
<dbReference type="PROSITE" id="PS50883">
    <property type="entry name" value="EAL"/>
    <property type="match status" value="1"/>
</dbReference>
<dbReference type="SMART" id="SM00052">
    <property type="entry name" value="EAL"/>
    <property type="match status" value="1"/>
</dbReference>
<dbReference type="GO" id="GO:0003677">
    <property type="term" value="F:DNA binding"/>
    <property type="evidence" value="ECO:0007669"/>
    <property type="project" value="UniProtKB-KW"/>
</dbReference>
<dbReference type="RefSeq" id="WP_087505988.1">
    <property type="nucleotide sequence ID" value="NZ_BMDX01000007.1"/>
</dbReference>
<evidence type="ECO:0000259" key="6">
    <source>
        <dbReference type="PROSITE" id="PS50883"/>
    </source>
</evidence>
<dbReference type="SUPFAM" id="SSF55785">
    <property type="entry name" value="PYP-like sensor domain (PAS domain)"/>
    <property type="match status" value="1"/>
</dbReference>
<dbReference type="InterPro" id="IPR001633">
    <property type="entry name" value="EAL_dom"/>
</dbReference>
<protein>
    <recommendedName>
        <fullName evidence="10">EAL domain-containing protein</fullName>
    </recommendedName>
</protein>
<evidence type="ECO:0000256" key="2">
    <source>
        <dbReference type="ARBA" id="ARBA00023125"/>
    </source>
</evidence>
<dbReference type="AlphaFoldDB" id="A0A8J2U4T7"/>
<dbReference type="InterPro" id="IPR028082">
    <property type="entry name" value="Peripla_BP_I"/>
</dbReference>
<evidence type="ECO:0000259" key="7">
    <source>
        <dbReference type="PROSITE" id="PS50887"/>
    </source>
</evidence>
<dbReference type="Pfam" id="PF08447">
    <property type="entry name" value="PAS_3"/>
    <property type="match status" value="1"/>
</dbReference>
<dbReference type="SMART" id="SM00267">
    <property type="entry name" value="GGDEF"/>
    <property type="match status" value="1"/>
</dbReference>
<dbReference type="EMBL" id="BMDX01000007">
    <property type="protein sequence ID" value="GGA75832.1"/>
    <property type="molecule type" value="Genomic_DNA"/>
</dbReference>
<dbReference type="PANTHER" id="PTHR44757">
    <property type="entry name" value="DIGUANYLATE CYCLASE DGCP"/>
    <property type="match status" value="1"/>
</dbReference>
<keyword evidence="9" id="KW-1185">Reference proteome</keyword>
<evidence type="ECO:0000256" key="1">
    <source>
        <dbReference type="ARBA" id="ARBA00023015"/>
    </source>
</evidence>
<comment type="caution">
    <text evidence="8">The sequence shown here is derived from an EMBL/GenBank/DDBJ whole genome shotgun (WGS) entry which is preliminary data.</text>
</comment>
<dbReference type="InterPro" id="IPR052155">
    <property type="entry name" value="Biofilm_reg_signaling"/>
</dbReference>
<dbReference type="PROSITE" id="PS50113">
    <property type="entry name" value="PAC"/>
    <property type="match status" value="1"/>
</dbReference>
<dbReference type="SUPFAM" id="SSF55073">
    <property type="entry name" value="Nucleotide cyclase"/>
    <property type="match status" value="1"/>
</dbReference>
<dbReference type="Gene3D" id="3.30.450.20">
    <property type="entry name" value="PAS domain"/>
    <property type="match status" value="1"/>
</dbReference>
<dbReference type="PROSITE" id="PS50112">
    <property type="entry name" value="PAS"/>
    <property type="match status" value="1"/>
</dbReference>
<dbReference type="NCBIfam" id="TIGR00254">
    <property type="entry name" value="GGDEF"/>
    <property type="match status" value="1"/>
</dbReference>
<dbReference type="Gene3D" id="3.20.20.450">
    <property type="entry name" value="EAL domain"/>
    <property type="match status" value="1"/>
</dbReference>
<dbReference type="CDD" id="cd00130">
    <property type="entry name" value="PAS"/>
    <property type="match status" value="1"/>
</dbReference>
<dbReference type="InterPro" id="IPR000700">
    <property type="entry name" value="PAS-assoc_C"/>
</dbReference>
<dbReference type="CDD" id="cd06267">
    <property type="entry name" value="PBP1_LacI_sugar_binding-like"/>
    <property type="match status" value="1"/>
</dbReference>
<dbReference type="NCBIfam" id="TIGR00229">
    <property type="entry name" value="sensory_box"/>
    <property type="match status" value="1"/>
</dbReference>
<dbReference type="InterPro" id="IPR013655">
    <property type="entry name" value="PAS_fold_3"/>
</dbReference>
<evidence type="ECO:0000259" key="5">
    <source>
        <dbReference type="PROSITE" id="PS50113"/>
    </source>
</evidence>
<evidence type="ECO:0000313" key="8">
    <source>
        <dbReference type="EMBL" id="GGA75832.1"/>
    </source>
</evidence>
<evidence type="ECO:0000259" key="4">
    <source>
        <dbReference type="PROSITE" id="PS50112"/>
    </source>
</evidence>
<dbReference type="InterPro" id="IPR029787">
    <property type="entry name" value="Nucleotide_cyclase"/>
</dbReference>
<dbReference type="SMART" id="SM00091">
    <property type="entry name" value="PAS"/>
    <property type="match status" value="1"/>
</dbReference>
<dbReference type="InterPro" id="IPR046335">
    <property type="entry name" value="LacI/GalR-like_sensor"/>
</dbReference>
<keyword evidence="1" id="KW-0805">Transcription regulation</keyword>
<dbReference type="OrthoDB" id="197861at2"/>
<dbReference type="SUPFAM" id="SSF53822">
    <property type="entry name" value="Periplasmic binding protein-like I"/>
    <property type="match status" value="1"/>
</dbReference>
<evidence type="ECO:0008006" key="10">
    <source>
        <dbReference type="Google" id="ProtNLM"/>
    </source>
</evidence>
<dbReference type="InterPro" id="IPR000160">
    <property type="entry name" value="GGDEF_dom"/>
</dbReference>
<dbReference type="Gene3D" id="3.30.70.270">
    <property type="match status" value="1"/>
</dbReference>
<accession>A0A8J2U4T7</accession>
<dbReference type="SMART" id="SM00086">
    <property type="entry name" value="PAC"/>
    <property type="match status" value="1"/>
</dbReference>
<keyword evidence="3" id="KW-0804">Transcription</keyword>
<dbReference type="CDD" id="cd01949">
    <property type="entry name" value="GGDEF"/>
    <property type="match status" value="1"/>
</dbReference>
<dbReference type="InterPro" id="IPR043128">
    <property type="entry name" value="Rev_trsase/Diguanyl_cyclase"/>
</dbReference>
<evidence type="ECO:0000256" key="3">
    <source>
        <dbReference type="ARBA" id="ARBA00023163"/>
    </source>
</evidence>
<dbReference type="PROSITE" id="PS50887">
    <property type="entry name" value="GGDEF"/>
    <property type="match status" value="1"/>
</dbReference>
<dbReference type="InterPro" id="IPR001610">
    <property type="entry name" value="PAC"/>
</dbReference>
<dbReference type="Pfam" id="PF00563">
    <property type="entry name" value="EAL"/>
    <property type="match status" value="1"/>
</dbReference>
<gene>
    <name evidence="8" type="ORF">GCM10011369_17100</name>
</gene>
<dbReference type="Gene3D" id="3.40.50.2300">
    <property type="match status" value="2"/>
</dbReference>
<feature type="domain" description="PAS" evidence="4">
    <location>
        <begin position="448"/>
        <end position="489"/>
    </location>
</feature>